<dbReference type="Proteomes" id="UP001519328">
    <property type="component" value="Unassembled WGS sequence"/>
</dbReference>
<dbReference type="PIRSF" id="PIRSF000819">
    <property type="entry name" value="Streptomycin_3-adenylyltransf"/>
    <property type="match status" value="1"/>
</dbReference>
<keyword evidence="8" id="KW-1185">Reference proteome</keyword>
<keyword evidence="1 4" id="KW-0808">Transferase</keyword>
<keyword evidence="4 7" id="KW-0548">Nucleotidyltransferase</keyword>
<dbReference type="InterPro" id="IPR043519">
    <property type="entry name" value="NT_sf"/>
</dbReference>
<evidence type="ECO:0000259" key="5">
    <source>
        <dbReference type="Pfam" id="PF01909"/>
    </source>
</evidence>
<name>A0ABS4H9F9_9BACI</name>
<accession>A0ABS4H9F9</accession>
<feature type="domain" description="Polymerase nucleotidyl transferase" evidence="5">
    <location>
        <begin position="33"/>
        <end position="97"/>
    </location>
</feature>
<dbReference type="InterPro" id="IPR002934">
    <property type="entry name" value="Polymerase_NTP_transf_dom"/>
</dbReference>
<dbReference type="RefSeq" id="WP_209479149.1">
    <property type="nucleotide sequence ID" value="NZ_JAGGKK010000001.1"/>
</dbReference>
<evidence type="ECO:0000313" key="7">
    <source>
        <dbReference type="EMBL" id="MBP1947540.1"/>
    </source>
</evidence>
<proteinExistence type="predicted"/>
<dbReference type="InterPro" id="IPR025184">
    <property type="entry name" value="AadA_C"/>
</dbReference>
<dbReference type="Pfam" id="PF01909">
    <property type="entry name" value="NTP_transf_2"/>
    <property type="match status" value="1"/>
</dbReference>
<evidence type="ECO:0000256" key="1">
    <source>
        <dbReference type="ARBA" id="ARBA00022679"/>
    </source>
</evidence>
<evidence type="ECO:0000313" key="8">
    <source>
        <dbReference type="Proteomes" id="UP001519328"/>
    </source>
</evidence>
<comment type="caution">
    <text evidence="7">The sequence shown here is derived from an EMBL/GenBank/DDBJ whole genome shotgun (WGS) entry which is preliminary data.</text>
</comment>
<evidence type="ECO:0000256" key="3">
    <source>
        <dbReference type="ARBA" id="ARBA00047831"/>
    </source>
</evidence>
<dbReference type="CDD" id="cd05403">
    <property type="entry name" value="NT_KNTase_like"/>
    <property type="match status" value="1"/>
</dbReference>
<evidence type="ECO:0000256" key="4">
    <source>
        <dbReference type="PIRNR" id="PIRNR000819"/>
    </source>
</evidence>
<dbReference type="GO" id="GO:0009012">
    <property type="term" value="F:aminoglycoside 3''-adenylyltransferase activity"/>
    <property type="evidence" value="ECO:0007669"/>
    <property type="project" value="UniProtKB-EC"/>
</dbReference>
<dbReference type="EMBL" id="JAGGKK010000001">
    <property type="protein sequence ID" value="MBP1947540.1"/>
    <property type="molecule type" value="Genomic_DNA"/>
</dbReference>
<keyword evidence="4" id="KW-0067">ATP-binding</keyword>
<dbReference type="InterPro" id="IPR024172">
    <property type="entry name" value="AadA/Aad9"/>
</dbReference>
<evidence type="ECO:0000256" key="2">
    <source>
        <dbReference type="ARBA" id="ARBA00023251"/>
    </source>
</evidence>
<feature type="domain" description="Adenylyltransferase AadA C-terminal" evidence="6">
    <location>
        <begin position="158"/>
        <end position="250"/>
    </location>
</feature>
<keyword evidence="2 4" id="KW-0046">Antibiotic resistance</keyword>
<gene>
    <name evidence="7" type="ORF">J2Z82_000463</name>
</gene>
<protein>
    <recommendedName>
        <fullName evidence="4">Spectinomycin 9-adenylyltransferase</fullName>
    </recommendedName>
</protein>
<sequence>MGYHWKSCPSSIRVFIFNLQKEITEIINGDFVGFYLHGSLAMGGFNPNSSDIDALVVTNNSMTVEVKRKLAKFILNCSNSPFPVEISFLNKEQLKSWQHPYPFDFHYSEFWRKRYEDDLLRGTYKFINEDINTDTDLAAHITVTNHRGICVEGDPIDEVFPSVPRSDYTSSILGDFQDCLENIEAEPIYCSLNLIRVFWYLKKGVISSKQEAGNWGLETLPQEFRITIRKVVDCYSNEKGCTNKFEKDELLLLKNYISDNVQKLLC</sequence>
<organism evidence="7 8">
    <name type="scientific">Virgibacillus litoralis</name>
    <dbReference type="NCBI Taxonomy" id="578221"/>
    <lineage>
        <taxon>Bacteria</taxon>
        <taxon>Bacillati</taxon>
        <taxon>Bacillota</taxon>
        <taxon>Bacilli</taxon>
        <taxon>Bacillales</taxon>
        <taxon>Bacillaceae</taxon>
        <taxon>Virgibacillus</taxon>
    </lineage>
</organism>
<reference evidence="7 8" key="1">
    <citation type="submission" date="2021-03" db="EMBL/GenBank/DDBJ databases">
        <title>Genomic Encyclopedia of Type Strains, Phase IV (KMG-IV): sequencing the most valuable type-strain genomes for metagenomic binning, comparative biology and taxonomic classification.</title>
        <authorList>
            <person name="Goeker M."/>
        </authorList>
    </citation>
    <scope>NUCLEOTIDE SEQUENCE [LARGE SCALE GENOMIC DNA]</scope>
    <source>
        <strain evidence="7 8">DSM 21085</strain>
    </source>
</reference>
<dbReference type="Pfam" id="PF13427">
    <property type="entry name" value="AadA_C"/>
    <property type="match status" value="1"/>
</dbReference>
<keyword evidence="4" id="KW-0547">Nucleotide-binding</keyword>
<dbReference type="Gene3D" id="3.30.460.10">
    <property type="entry name" value="Beta Polymerase, domain 2"/>
    <property type="match status" value="1"/>
</dbReference>
<comment type="catalytic activity">
    <reaction evidence="3 4">
        <text>spectinomycin + ATP = 9-O-adenylylspectinomycin + diphosphate</text>
        <dbReference type="Rhea" id="RHEA:63228"/>
        <dbReference type="ChEBI" id="CHEBI:30616"/>
        <dbReference type="ChEBI" id="CHEBI:33019"/>
        <dbReference type="ChEBI" id="CHEBI:146260"/>
        <dbReference type="ChEBI" id="CHEBI:146261"/>
    </reaction>
</comment>
<evidence type="ECO:0000259" key="6">
    <source>
        <dbReference type="Pfam" id="PF13427"/>
    </source>
</evidence>
<dbReference type="SUPFAM" id="SSF81301">
    <property type="entry name" value="Nucleotidyltransferase"/>
    <property type="match status" value="1"/>
</dbReference>